<feature type="transmembrane region" description="Helical" evidence="1">
    <location>
        <begin position="30"/>
        <end position="48"/>
    </location>
</feature>
<keyword evidence="1" id="KW-0812">Transmembrane</keyword>
<sequence>MSVTLIIAVPSAMALTLLIPDAKPGSPLLQVIATIGSLCFLVPYAFSIKKRCGMASQMPRWFSAHVIATTLGLVLISIHVGAGDLLSPPGAAWALAVALVVQGLFTRTQMTRQFSAVFASRPQSFAPPDPDIQVRIGVIIKQKEKILKTLDSTASEAVFSPNLRHFIRHPLLTLRYALLAGREAHYVGRHKAGLLVAFWRRTHVALALLFLIALVAHVIIVLFFAGYAAGDGPIDWWHITALGR</sequence>
<keyword evidence="1" id="KW-1133">Transmembrane helix</keyword>
<dbReference type="AlphaFoldDB" id="A0A6N7QUW1"/>
<name>A0A6N7QUW1_9GAMM</name>
<dbReference type="Proteomes" id="UP000433788">
    <property type="component" value="Unassembled WGS sequence"/>
</dbReference>
<evidence type="ECO:0000256" key="1">
    <source>
        <dbReference type="SAM" id="Phobius"/>
    </source>
</evidence>
<reference evidence="2 3" key="1">
    <citation type="submission" date="2019-11" db="EMBL/GenBank/DDBJ databases">
        <authorList>
            <person name="Zhang X.Y."/>
        </authorList>
    </citation>
    <scope>NUCLEOTIDE SEQUENCE [LARGE SCALE GENOMIC DNA]</scope>
    <source>
        <strain evidence="2 3">C176</strain>
    </source>
</reference>
<protein>
    <submittedName>
        <fullName evidence="2">Uncharacterized protein</fullName>
    </submittedName>
</protein>
<feature type="transmembrane region" description="Helical" evidence="1">
    <location>
        <begin position="204"/>
        <end position="228"/>
    </location>
</feature>
<feature type="transmembrane region" description="Helical" evidence="1">
    <location>
        <begin position="86"/>
        <end position="105"/>
    </location>
</feature>
<dbReference type="EMBL" id="WJPP01000007">
    <property type="protein sequence ID" value="MRH79133.1"/>
    <property type="molecule type" value="Genomic_DNA"/>
</dbReference>
<comment type="caution">
    <text evidence="2">The sequence shown here is derived from an EMBL/GenBank/DDBJ whole genome shotgun (WGS) entry which is preliminary data.</text>
</comment>
<keyword evidence="3" id="KW-1185">Reference proteome</keyword>
<keyword evidence="1" id="KW-0472">Membrane</keyword>
<organism evidence="2 3">
    <name type="scientific">Spiribacter salilacus</name>
    <dbReference type="NCBI Taxonomy" id="2664894"/>
    <lineage>
        <taxon>Bacteria</taxon>
        <taxon>Pseudomonadati</taxon>
        <taxon>Pseudomonadota</taxon>
        <taxon>Gammaproteobacteria</taxon>
        <taxon>Chromatiales</taxon>
        <taxon>Ectothiorhodospiraceae</taxon>
        <taxon>Spiribacter</taxon>
    </lineage>
</organism>
<evidence type="ECO:0000313" key="2">
    <source>
        <dbReference type="EMBL" id="MRH79133.1"/>
    </source>
</evidence>
<evidence type="ECO:0000313" key="3">
    <source>
        <dbReference type="Proteomes" id="UP000433788"/>
    </source>
</evidence>
<proteinExistence type="predicted"/>
<accession>A0A6N7QUW1</accession>
<gene>
    <name evidence="2" type="ORF">GH984_10530</name>
</gene>
<feature type="transmembrane region" description="Helical" evidence="1">
    <location>
        <begin position="60"/>
        <end position="80"/>
    </location>
</feature>